<sequence length="37" mass="4506">MYGEKIYNDYIKSTIYFLRSHITGIIHRHSVWFIFVG</sequence>
<name>A0A0E9UEE7_ANGAN</name>
<dbReference type="AlphaFoldDB" id="A0A0E9UEE7"/>
<reference evidence="1" key="1">
    <citation type="submission" date="2014-11" db="EMBL/GenBank/DDBJ databases">
        <authorList>
            <person name="Amaro Gonzalez C."/>
        </authorList>
    </citation>
    <scope>NUCLEOTIDE SEQUENCE</scope>
</reference>
<dbReference type="EMBL" id="GBXM01044415">
    <property type="protein sequence ID" value="JAH64162.1"/>
    <property type="molecule type" value="Transcribed_RNA"/>
</dbReference>
<protein>
    <submittedName>
        <fullName evidence="1">Uncharacterized protein</fullName>
    </submittedName>
</protein>
<proteinExistence type="predicted"/>
<evidence type="ECO:0000313" key="1">
    <source>
        <dbReference type="EMBL" id="JAH64162.1"/>
    </source>
</evidence>
<accession>A0A0E9UEE7</accession>
<reference evidence="1" key="2">
    <citation type="journal article" date="2015" name="Fish Shellfish Immunol.">
        <title>Early steps in the European eel (Anguilla anguilla)-Vibrio vulnificus interaction in the gills: Role of the RtxA13 toxin.</title>
        <authorList>
            <person name="Callol A."/>
            <person name="Pajuelo D."/>
            <person name="Ebbesson L."/>
            <person name="Teles M."/>
            <person name="MacKenzie S."/>
            <person name="Amaro C."/>
        </authorList>
    </citation>
    <scope>NUCLEOTIDE SEQUENCE</scope>
</reference>
<organism evidence="1">
    <name type="scientific">Anguilla anguilla</name>
    <name type="common">European freshwater eel</name>
    <name type="synonym">Muraena anguilla</name>
    <dbReference type="NCBI Taxonomy" id="7936"/>
    <lineage>
        <taxon>Eukaryota</taxon>
        <taxon>Metazoa</taxon>
        <taxon>Chordata</taxon>
        <taxon>Craniata</taxon>
        <taxon>Vertebrata</taxon>
        <taxon>Euteleostomi</taxon>
        <taxon>Actinopterygii</taxon>
        <taxon>Neopterygii</taxon>
        <taxon>Teleostei</taxon>
        <taxon>Anguilliformes</taxon>
        <taxon>Anguillidae</taxon>
        <taxon>Anguilla</taxon>
    </lineage>
</organism>